<dbReference type="InterPro" id="IPR036390">
    <property type="entry name" value="WH_DNA-bd_sf"/>
</dbReference>
<dbReference type="Proteomes" id="UP000032414">
    <property type="component" value="Chromosome I"/>
</dbReference>
<protein>
    <submittedName>
        <fullName evidence="3">Transcriptional regulator, predicted component of viral defense system</fullName>
    </submittedName>
</protein>
<dbReference type="Proteomes" id="UP000182998">
    <property type="component" value="Unassembled WGS sequence"/>
</dbReference>
<dbReference type="AlphaFoldDB" id="A0A098GJL4"/>
<name>A0A098GJL4_LEGMI</name>
<sequence>MDCIGVIVNTTNYLNHLAAQGQHCFTTDDMMHALKMSQTAVWAAITRLEKKGVIATPHRGFHIIVPPEFQRPGCLPPDQFIPDLMTYLQIPYYVGLLSAAQYYGASHQQAQTFQVLVPKNRKKIQCGQIRVEFIARKNIYDIPTKNFNTPKGYVKISSPEATALDLANYPMYCGGLSNVLTTLEELAEQIQPQALERLANQLPSSPQLQRLGFMFEAGQLDELAMVIETILRKRTIRAVALVPKITNQDMDKPINKRWKVIQNEMLESDL</sequence>
<dbReference type="EMBL" id="LN614830">
    <property type="protein sequence ID" value="CEG62177.1"/>
    <property type="molecule type" value="Genomic_DNA"/>
</dbReference>
<keyword evidence="5" id="KW-1185">Reference proteome</keyword>
<evidence type="ECO:0000313" key="3">
    <source>
        <dbReference type="EMBL" id="SCY08234.1"/>
    </source>
</evidence>
<reference evidence="3 5" key="3">
    <citation type="submission" date="2016-10" db="EMBL/GenBank/DDBJ databases">
        <authorList>
            <person name="Varghese N."/>
            <person name="Submissions S."/>
        </authorList>
    </citation>
    <scope>NUCLEOTIDE SEQUENCE [LARGE SCALE GENOMIC DNA]</scope>
    <source>
        <strain evidence="3 5">ATCC 33218</strain>
    </source>
</reference>
<dbReference type="HOGENOM" id="CLU_084420_1_0_6"/>
<dbReference type="EMBL" id="FMVN01000003">
    <property type="protein sequence ID" value="SCY08234.1"/>
    <property type="molecule type" value="Genomic_DNA"/>
</dbReference>
<dbReference type="KEGG" id="tmc:LMI_2942"/>
<gene>
    <name evidence="2" type="ORF">LMI_2942</name>
    <name evidence="3" type="ORF">SAMN02982997_00816</name>
</gene>
<feature type="domain" description="AbiEi antitoxin C-terminal" evidence="1">
    <location>
        <begin position="74"/>
        <end position="216"/>
    </location>
</feature>
<organism evidence="2 4">
    <name type="scientific">Legionella micdadei</name>
    <name type="common">Tatlockia micdadei</name>
    <dbReference type="NCBI Taxonomy" id="451"/>
    <lineage>
        <taxon>Bacteria</taxon>
        <taxon>Pseudomonadati</taxon>
        <taxon>Pseudomonadota</taxon>
        <taxon>Gammaproteobacteria</taxon>
        <taxon>Legionellales</taxon>
        <taxon>Legionellaceae</taxon>
        <taxon>Legionella</taxon>
    </lineage>
</organism>
<evidence type="ECO:0000259" key="1">
    <source>
        <dbReference type="Pfam" id="PF09407"/>
    </source>
</evidence>
<dbReference type="InterPro" id="IPR018547">
    <property type="entry name" value="AbiEi_C"/>
</dbReference>
<dbReference type="SUPFAM" id="SSF46785">
    <property type="entry name" value="Winged helix' DNA-binding domain"/>
    <property type="match status" value="1"/>
</dbReference>
<reference evidence="2" key="1">
    <citation type="submission" date="2014-09" db="EMBL/GenBank/DDBJ databases">
        <authorList>
            <person name="GOMEZ-VALERO Laura"/>
        </authorList>
    </citation>
    <scope>NUCLEOTIDE SEQUENCE</scope>
    <source>
        <strain evidence="2">ATCC33218</strain>
    </source>
</reference>
<dbReference type="PATRIC" id="fig|451.8.peg.747"/>
<dbReference type="Pfam" id="PF09407">
    <property type="entry name" value="AbiEi_1"/>
    <property type="match status" value="1"/>
</dbReference>
<evidence type="ECO:0000313" key="5">
    <source>
        <dbReference type="Proteomes" id="UP000182998"/>
    </source>
</evidence>
<proteinExistence type="predicted"/>
<evidence type="ECO:0000313" key="4">
    <source>
        <dbReference type="Proteomes" id="UP000032414"/>
    </source>
</evidence>
<evidence type="ECO:0000313" key="2">
    <source>
        <dbReference type="EMBL" id="CEG62177.1"/>
    </source>
</evidence>
<accession>A0A098GJL4</accession>
<reference evidence="4" key="2">
    <citation type="submission" date="2014-09" db="EMBL/GenBank/DDBJ databases">
        <authorList>
            <person name="Gomez-Valero L."/>
        </authorList>
    </citation>
    <scope>NUCLEOTIDE SEQUENCE [LARGE SCALE GENOMIC DNA]</scope>
    <source>
        <strain evidence="4">ATCC33218</strain>
    </source>
</reference>